<comment type="caution">
    <text evidence="2">The sequence shown here is derived from an EMBL/GenBank/DDBJ whole genome shotgun (WGS) entry which is preliminary data.</text>
</comment>
<dbReference type="PANTHER" id="PTHR43433:SF10">
    <property type="entry name" value="AB HYDROLASE-1 DOMAIN-CONTAINING PROTEIN"/>
    <property type="match status" value="1"/>
</dbReference>
<feature type="region of interest" description="Disordered" evidence="1">
    <location>
        <begin position="955"/>
        <end position="992"/>
    </location>
</feature>
<name>A0A9P5P072_GYMJU</name>
<feature type="compositionally biased region" description="Low complexity" evidence="1">
    <location>
        <begin position="1128"/>
        <end position="1164"/>
    </location>
</feature>
<dbReference type="InterPro" id="IPR050471">
    <property type="entry name" value="AB_hydrolase"/>
</dbReference>
<feature type="compositionally biased region" description="Polar residues" evidence="1">
    <location>
        <begin position="625"/>
        <end position="642"/>
    </location>
</feature>
<dbReference type="OrthoDB" id="435520at2759"/>
<feature type="compositionally biased region" description="Basic and acidic residues" evidence="1">
    <location>
        <begin position="612"/>
        <end position="622"/>
    </location>
</feature>
<feature type="compositionally biased region" description="Low complexity" evidence="1">
    <location>
        <begin position="553"/>
        <end position="573"/>
    </location>
</feature>
<feature type="region of interest" description="Disordered" evidence="1">
    <location>
        <begin position="1115"/>
        <end position="1164"/>
    </location>
</feature>
<feature type="compositionally biased region" description="Pro residues" evidence="1">
    <location>
        <begin position="499"/>
        <end position="509"/>
    </location>
</feature>
<feature type="region of interest" description="Disordered" evidence="1">
    <location>
        <begin position="354"/>
        <end position="445"/>
    </location>
</feature>
<dbReference type="PANTHER" id="PTHR43433">
    <property type="entry name" value="HYDROLASE, ALPHA/BETA FOLD FAMILY PROTEIN"/>
    <property type="match status" value="1"/>
</dbReference>
<reference evidence="2" key="1">
    <citation type="submission" date="2020-11" db="EMBL/GenBank/DDBJ databases">
        <authorList>
            <consortium name="DOE Joint Genome Institute"/>
            <person name="Ahrendt S."/>
            <person name="Riley R."/>
            <person name="Andreopoulos W."/>
            <person name="LaButti K."/>
            <person name="Pangilinan J."/>
            <person name="Ruiz-duenas F.J."/>
            <person name="Barrasa J.M."/>
            <person name="Sanchez-Garcia M."/>
            <person name="Camarero S."/>
            <person name="Miyauchi S."/>
            <person name="Serrano A."/>
            <person name="Linde D."/>
            <person name="Babiker R."/>
            <person name="Drula E."/>
            <person name="Ayuso-Fernandez I."/>
            <person name="Pacheco R."/>
            <person name="Padilla G."/>
            <person name="Ferreira P."/>
            <person name="Barriuso J."/>
            <person name="Kellner H."/>
            <person name="Castanera R."/>
            <person name="Alfaro M."/>
            <person name="Ramirez L."/>
            <person name="Pisabarro A.G."/>
            <person name="Kuo A."/>
            <person name="Tritt A."/>
            <person name="Lipzen A."/>
            <person name="He G."/>
            <person name="Yan M."/>
            <person name="Ng V."/>
            <person name="Cullen D."/>
            <person name="Martin F."/>
            <person name="Rosso M.-N."/>
            <person name="Henrissat B."/>
            <person name="Hibbett D."/>
            <person name="Martinez A.T."/>
            <person name="Grigoriev I.V."/>
        </authorList>
    </citation>
    <scope>NUCLEOTIDE SEQUENCE</scope>
    <source>
        <strain evidence="2">AH 44721</strain>
    </source>
</reference>
<proteinExistence type="predicted"/>
<feature type="compositionally biased region" description="Polar residues" evidence="1">
    <location>
        <begin position="405"/>
        <end position="416"/>
    </location>
</feature>
<feature type="region of interest" description="Disordered" evidence="1">
    <location>
        <begin position="472"/>
        <end position="672"/>
    </location>
</feature>
<keyword evidence="3" id="KW-1185">Reference proteome</keyword>
<feature type="compositionally biased region" description="Acidic residues" evidence="1">
    <location>
        <begin position="649"/>
        <end position="664"/>
    </location>
</feature>
<dbReference type="InterPro" id="IPR029058">
    <property type="entry name" value="AB_hydrolase_fold"/>
</dbReference>
<dbReference type="Proteomes" id="UP000724874">
    <property type="component" value="Unassembled WGS sequence"/>
</dbReference>
<organism evidence="2 3">
    <name type="scientific">Gymnopilus junonius</name>
    <name type="common">Spectacular rustgill mushroom</name>
    <name type="synonym">Gymnopilus spectabilis subsp. junonius</name>
    <dbReference type="NCBI Taxonomy" id="109634"/>
    <lineage>
        <taxon>Eukaryota</taxon>
        <taxon>Fungi</taxon>
        <taxon>Dikarya</taxon>
        <taxon>Basidiomycota</taxon>
        <taxon>Agaricomycotina</taxon>
        <taxon>Agaricomycetes</taxon>
        <taxon>Agaricomycetidae</taxon>
        <taxon>Agaricales</taxon>
        <taxon>Agaricineae</taxon>
        <taxon>Hymenogastraceae</taxon>
        <taxon>Gymnopilus</taxon>
    </lineage>
</organism>
<evidence type="ECO:0000256" key="1">
    <source>
        <dbReference type="SAM" id="MobiDB-lite"/>
    </source>
</evidence>
<feature type="compositionally biased region" description="Polar residues" evidence="1">
    <location>
        <begin position="1046"/>
        <end position="1057"/>
    </location>
</feature>
<dbReference type="AlphaFoldDB" id="A0A9P5P072"/>
<evidence type="ECO:0008006" key="4">
    <source>
        <dbReference type="Google" id="ProtNLM"/>
    </source>
</evidence>
<protein>
    <recommendedName>
        <fullName evidence="4">AB hydrolase-1 domain-containing protein</fullName>
    </recommendedName>
</protein>
<dbReference type="EMBL" id="JADNYJ010000002">
    <property type="protein sequence ID" value="KAF8912858.1"/>
    <property type="molecule type" value="Genomic_DNA"/>
</dbReference>
<dbReference type="SUPFAM" id="SSF53474">
    <property type="entry name" value="alpha/beta-Hydrolases"/>
    <property type="match status" value="1"/>
</dbReference>
<feature type="compositionally biased region" description="Polar residues" evidence="1">
    <location>
        <begin position="1008"/>
        <end position="1017"/>
    </location>
</feature>
<gene>
    <name evidence="2" type="ORF">CPB84DRAFT_1820384</name>
</gene>
<feature type="compositionally biased region" description="Low complexity" evidence="1">
    <location>
        <begin position="480"/>
        <end position="489"/>
    </location>
</feature>
<dbReference type="Gene3D" id="3.40.50.1820">
    <property type="entry name" value="alpha/beta hydrolase"/>
    <property type="match status" value="1"/>
</dbReference>
<evidence type="ECO:0000313" key="3">
    <source>
        <dbReference type="Proteomes" id="UP000724874"/>
    </source>
</evidence>
<sequence length="1250" mass="135987">MAARCELIDDLVPLILDAIDSWWPRDLVALSTLSSTWLFFIRKRLYAYPTLQSFSAIRLLARTLSGRTHLTSLVRGLDLQPMIETPYHRPLPEELSGLRLLLSLEGIQRLTLGGELSIKADRFLRLMPSPETVEELHIDGSLLSNKLSCCPSLEWDESLSFGLANLSKLRLTEVEVDIHPPSIPFPSAINRLILEHVNVVSGYLPHLLNGSQSLELLQVTTNEWDTSIDQLGLVLASCTVKWLQYETRKDHSGNFIFNMSSSSTEALRCLHLKGLVVDSNLLTFLRDMCRNLVELVVSGRGIRVSPGEWVEFIDLGALPCLGLVGLPLGTNYPPWTEKDSREIEEACAMQSILSRHSSASHRTPRKSTSFLSLHREKDKSDASCGVAGPSSHSRDTSAPIPSPPKIQSMTFPQQPLLSIPATPGPAQEPVLQKTPPRTPDDYTASSDSLDFFPVVVAAPVAGVETMDALVDGMNGRDGLSSRTSSTRSRFAIPGHHPLYQPPLPTPPPGVILGGGKARPKLSRQTSASGDSSDEQDPYRSLPTPRTRRRRVRPTSSRTPSTSTITPPSTSPLSGDDSISHFGIERTQVHPRPNTSPSTENRKSIVPSISEIIRNHAPPEARVRSRPTTARSSSLYSPSTQGHATVHEEAESEPDPLAREEDDAEFLSRSSIDSVADEVRRTIRNQNMHKAHRPTPPPPSSSAHPFLKRQSTISDNNSIYSPRSDPGAASIYSVSAPSSYVPPSPFEAANFLSMVKNSPSQAVAQYLRSARLTTLLKLTRSPHASQDNPLTVSLSDLGNPTGFPIVVFLGLGCVRHIMGLYDEMASCMGLRLITIDRWGLGRTEPRSKSSKGIMQWASVVEEVLDLLRIDQCSIMAHSAGAPYALSFANKSPYRIRGDICLLAPWVGGSESNGYKWLKYVPNSILKTAQAAEWKIQAWMIGKPPTLAYEGIGYTAPAKSTKDSPSRPSDNAVYPSGSDTRPRPSVGSGSFSEYDDLRDFDGRFESKSTLGLTSRTGSQTGKGGVENAGVAVAKRKPSRGILERLKGSPTTTSASTEKQPPSRKLKGLRSMGSLKGKGQAARASEPSSPQLPPALQIDVGLGLEDLSWSASVDPEMRDLPTATPQMRTNGGSLPRSSGRRSISFTSTQAPASIPGSPSPGSFTTTFTQSVPATHQAALGNALIAASHAESAKGTHNDLLQILNHENHSWGFSYSSYPHRVRIWYGDRDEKIAENAVRGWNALWDQTSVLSKS</sequence>
<feature type="region of interest" description="Disordered" evidence="1">
    <location>
        <begin position="1008"/>
        <end position="1093"/>
    </location>
</feature>
<evidence type="ECO:0000313" key="2">
    <source>
        <dbReference type="EMBL" id="KAF8912858.1"/>
    </source>
</evidence>
<accession>A0A9P5P072</accession>
<feature type="region of interest" description="Disordered" evidence="1">
    <location>
        <begin position="684"/>
        <end position="705"/>
    </location>
</feature>